<dbReference type="AlphaFoldDB" id="A0AA35WKA7"/>
<keyword evidence="1" id="KW-0812">Transmembrane</keyword>
<keyword evidence="1" id="KW-0472">Membrane</keyword>
<evidence type="ECO:0000256" key="1">
    <source>
        <dbReference type="SAM" id="Phobius"/>
    </source>
</evidence>
<keyword evidence="1" id="KW-1133">Transmembrane helix</keyword>
<gene>
    <name evidence="2" type="ORF">GBAR_LOCUS12114</name>
</gene>
<organism evidence="2 3">
    <name type="scientific">Geodia barretti</name>
    <name type="common">Barrett's horny sponge</name>
    <dbReference type="NCBI Taxonomy" id="519541"/>
    <lineage>
        <taxon>Eukaryota</taxon>
        <taxon>Metazoa</taxon>
        <taxon>Porifera</taxon>
        <taxon>Demospongiae</taxon>
        <taxon>Heteroscleromorpha</taxon>
        <taxon>Tetractinellida</taxon>
        <taxon>Astrophorina</taxon>
        <taxon>Geodiidae</taxon>
        <taxon>Geodia</taxon>
    </lineage>
</organism>
<accession>A0AA35WKA7</accession>
<protein>
    <submittedName>
        <fullName evidence="2">Uncharacterized protein</fullName>
    </submittedName>
</protein>
<dbReference type="EMBL" id="CASHTH010001811">
    <property type="protein sequence ID" value="CAI8020246.1"/>
    <property type="molecule type" value="Genomic_DNA"/>
</dbReference>
<comment type="caution">
    <text evidence="2">The sequence shown here is derived from an EMBL/GenBank/DDBJ whole genome shotgun (WGS) entry which is preliminary data.</text>
</comment>
<dbReference type="Proteomes" id="UP001174909">
    <property type="component" value="Unassembled WGS sequence"/>
</dbReference>
<reference evidence="2" key="1">
    <citation type="submission" date="2023-03" db="EMBL/GenBank/DDBJ databases">
        <authorList>
            <person name="Steffen K."/>
            <person name="Cardenas P."/>
        </authorList>
    </citation>
    <scope>NUCLEOTIDE SEQUENCE</scope>
</reference>
<keyword evidence="3" id="KW-1185">Reference proteome</keyword>
<name>A0AA35WKA7_GEOBA</name>
<proteinExistence type="predicted"/>
<feature type="non-terminal residue" evidence="2">
    <location>
        <position position="90"/>
    </location>
</feature>
<evidence type="ECO:0000313" key="2">
    <source>
        <dbReference type="EMBL" id="CAI8020246.1"/>
    </source>
</evidence>
<feature type="transmembrane region" description="Helical" evidence="1">
    <location>
        <begin position="57"/>
        <end position="76"/>
    </location>
</feature>
<evidence type="ECO:0000313" key="3">
    <source>
        <dbReference type="Proteomes" id="UP001174909"/>
    </source>
</evidence>
<sequence length="90" mass="10554">MIFCCCCSCVSLFSLLFFSSCRFLFVVSETLHLPLDWLCQSTGSSPSSPLQVDGRFWFLRLFFVFCFLFFLVILFFSSRRFLFVVSETLH</sequence>